<keyword evidence="11 13" id="KW-0012">Acyltransferase</keyword>
<dbReference type="STRING" id="937218.SAMN06297251_103294"/>
<dbReference type="Pfam" id="PF02817">
    <property type="entry name" value="E3_binding"/>
    <property type="match status" value="1"/>
</dbReference>
<dbReference type="InterPro" id="IPR023213">
    <property type="entry name" value="CAT-like_dom_sf"/>
</dbReference>
<feature type="compositionally biased region" description="Low complexity" evidence="14">
    <location>
        <begin position="291"/>
        <end position="302"/>
    </location>
</feature>
<evidence type="ECO:0000256" key="3">
    <source>
        <dbReference type="ARBA" id="ARBA00005145"/>
    </source>
</evidence>
<keyword evidence="10 13" id="KW-0450">Lipoyl</keyword>
<evidence type="ECO:0000256" key="9">
    <source>
        <dbReference type="ARBA" id="ARBA00022679"/>
    </source>
</evidence>
<dbReference type="InterPro" id="IPR000089">
    <property type="entry name" value="Biotin_lipoyl"/>
</dbReference>
<comment type="subunit">
    <text evidence="5">Forms a 24-polypeptide structural core with octahedral symmetry. Part of the 2-oxoglutarate dehydrogenase (OGDH) complex composed of E1 (2-oxoglutarate dehydrogenase), E2 (dihydrolipoamide succinyltransferase) and E3 (dihydrolipoamide dehydrogenase); the complex contains multiple copies of the three enzymatic components (E1, E2 and E3).</text>
</comment>
<comment type="cofactor">
    <cofactor evidence="1">
        <name>(R)-lipoate</name>
        <dbReference type="ChEBI" id="CHEBI:83088"/>
    </cofactor>
</comment>
<feature type="region of interest" description="Disordered" evidence="14">
    <location>
        <begin position="75"/>
        <end position="124"/>
    </location>
</feature>
<feature type="domain" description="Lipoyl-binding" evidence="15">
    <location>
        <begin position="2"/>
        <end position="77"/>
    </location>
</feature>
<evidence type="ECO:0000256" key="14">
    <source>
        <dbReference type="SAM" id="MobiDB-lite"/>
    </source>
</evidence>
<protein>
    <recommendedName>
        <fullName evidence="7 13">Dihydrolipoyllysine-residue succinyltransferase component of 2-oxoglutarate dehydrogenase complex</fullName>
        <ecNumber evidence="6 13">2.3.1.61</ecNumber>
    </recommendedName>
    <alternativeName>
        <fullName evidence="13">2-oxoglutarate dehydrogenase complex component E2</fullName>
    </alternativeName>
</protein>
<dbReference type="PROSITE" id="PS50968">
    <property type="entry name" value="BIOTINYL_LIPOYL"/>
    <property type="match status" value="2"/>
</dbReference>
<evidence type="ECO:0000259" key="15">
    <source>
        <dbReference type="PROSITE" id="PS50968"/>
    </source>
</evidence>
<dbReference type="GO" id="GO:0004149">
    <property type="term" value="F:dihydrolipoyllysine-residue succinyltransferase activity"/>
    <property type="evidence" value="ECO:0007669"/>
    <property type="project" value="UniProtKB-UniRule"/>
</dbReference>
<feature type="domain" description="Peripheral subunit-binding (PSBD)" evidence="16">
    <location>
        <begin position="241"/>
        <end position="278"/>
    </location>
</feature>
<name>A0A1W2A1P8_9HYPH</name>
<evidence type="ECO:0000256" key="6">
    <source>
        <dbReference type="ARBA" id="ARBA00012945"/>
    </source>
</evidence>
<dbReference type="GO" id="GO:0045252">
    <property type="term" value="C:oxoglutarate dehydrogenase complex"/>
    <property type="evidence" value="ECO:0007669"/>
    <property type="project" value="UniProtKB-UniRule"/>
</dbReference>
<reference evidence="17 18" key="1">
    <citation type="submission" date="2017-04" db="EMBL/GenBank/DDBJ databases">
        <authorList>
            <person name="Afonso C.L."/>
            <person name="Miller P.J."/>
            <person name="Scott M.A."/>
            <person name="Spackman E."/>
            <person name="Goraichik I."/>
            <person name="Dimitrov K.M."/>
            <person name="Suarez D.L."/>
            <person name="Swayne D.E."/>
        </authorList>
    </citation>
    <scope>NUCLEOTIDE SEQUENCE [LARGE SCALE GENOMIC DNA]</scope>
    <source>
        <strain evidence="17 18">CGMCC 1.10972</strain>
    </source>
</reference>
<feature type="region of interest" description="Disordered" evidence="14">
    <location>
        <begin position="206"/>
        <end position="309"/>
    </location>
</feature>
<dbReference type="PANTHER" id="PTHR43416">
    <property type="entry name" value="DIHYDROLIPOYLLYSINE-RESIDUE SUCCINYLTRANSFERASE COMPONENT OF 2-OXOGLUTARATE DEHYDROGENASE COMPLEX, MITOCHONDRIAL-RELATED"/>
    <property type="match status" value="1"/>
</dbReference>
<comment type="pathway">
    <text evidence="3 13">Amino-acid degradation; L-lysine degradation via saccharopine pathway; glutaryl-CoA from L-lysine: step 6/6.</text>
</comment>
<evidence type="ECO:0000256" key="4">
    <source>
        <dbReference type="ARBA" id="ARBA00007317"/>
    </source>
</evidence>
<dbReference type="AlphaFoldDB" id="A0A1W2A1P8"/>
<dbReference type="Gene3D" id="4.10.320.10">
    <property type="entry name" value="E3-binding domain"/>
    <property type="match status" value="1"/>
</dbReference>
<dbReference type="Gene3D" id="2.40.50.100">
    <property type="match status" value="2"/>
</dbReference>
<dbReference type="PANTHER" id="PTHR43416:SF5">
    <property type="entry name" value="DIHYDROLIPOYLLYSINE-RESIDUE SUCCINYLTRANSFERASE COMPONENT OF 2-OXOGLUTARATE DEHYDROGENASE COMPLEX, MITOCHONDRIAL"/>
    <property type="match status" value="1"/>
</dbReference>
<evidence type="ECO:0000256" key="7">
    <source>
        <dbReference type="ARBA" id="ARBA00019511"/>
    </source>
</evidence>
<dbReference type="RefSeq" id="WP_084409100.1">
    <property type="nucleotide sequence ID" value="NZ_FWXR01000003.1"/>
</dbReference>
<comment type="function">
    <text evidence="2 13">E2 component of the 2-oxoglutarate dehydrogenase (OGDH) complex which catalyzes the second step in the conversion of 2-oxoglutarate to succinyl-CoA and CO(2).</text>
</comment>
<evidence type="ECO:0000313" key="18">
    <source>
        <dbReference type="Proteomes" id="UP000192656"/>
    </source>
</evidence>
<dbReference type="InterPro" id="IPR036625">
    <property type="entry name" value="E3-bd_dom_sf"/>
</dbReference>
<dbReference type="Pfam" id="PF00198">
    <property type="entry name" value="2-oxoacid_dh"/>
    <property type="match status" value="1"/>
</dbReference>
<sequence length="536" mass="56103">MSTDIKVPTLGESVTEATIGQWFKKVGDRVEQDETIAELETDKVTVEVPAPAAGVLQEIVAKEGETVEVGALIGTLGEGEGSSTSTDNATEAPSNEAKAEAASDDAGGYGGESASGSQASGSGSGKLVEVNVPAAGESVTEAQVGSIFKKVGEAVAVDEALLELETDKAAQEVPSPVAGVIREVLVSEGDDVQVGALLMKIEEGASAGSGQETPKSEAAAPTPGAGATAREEVRDQSAGRPPAPSARKMMDEKGVSASQVSGSGRDGQILKGDVLEAVAKGAPSSAQEKPSQAAARPQSAPDDAAREERVKMTKLRQTIAKRLKNAQDTAAMLTTFNEVDMTATMEMRKKYKDLFEKKHGVKLGFMGFFTKAVTHALKEIPAVNAEIDGTDIIYKNFCHIGMAVGTDKGLVVPVIRDADQMTIAEVEKELGRLAKAARDGKLGVADMQGGTFTLTNGGVYGSLMSTPIINAPQSGILGMHKIQERPMAIGGQVVIRPMMYLALSYDHRIVDGKEAVTFLVRVKENLEDPERLILDL</sequence>
<evidence type="ECO:0000259" key="16">
    <source>
        <dbReference type="PROSITE" id="PS51826"/>
    </source>
</evidence>
<dbReference type="InterPro" id="IPR001078">
    <property type="entry name" value="2-oxoacid_DH_actylTfrase"/>
</dbReference>
<dbReference type="InterPro" id="IPR003016">
    <property type="entry name" value="2-oxoA_DH_lipoyl-BS"/>
</dbReference>
<evidence type="ECO:0000256" key="12">
    <source>
        <dbReference type="ARBA" id="ARBA00052761"/>
    </source>
</evidence>
<evidence type="ECO:0000313" key="17">
    <source>
        <dbReference type="EMBL" id="SMC54546.1"/>
    </source>
</evidence>
<feature type="domain" description="Lipoyl-binding" evidence="15">
    <location>
        <begin position="127"/>
        <end position="202"/>
    </location>
</feature>
<keyword evidence="8 13" id="KW-0816">Tricarboxylic acid cycle</keyword>
<dbReference type="InterPro" id="IPR004167">
    <property type="entry name" value="PSBD"/>
</dbReference>
<dbReference type="OrthoDB" id="9805770at2"/>
<evidence type="ECO:0000256" key="5">
    <source>
        <dbReference type="ARBA" id="ARBA00011666"/>
    </source>
</evidence>
<proteinExistence type="inferred from homology"/>
<dbReference type="InterPro" id="IPR006255">
    <property type="entry name" value="SucB"/>
</dbReference>
<evidence type="ECO:0000256" key="8">
    <source>
        <dbReference type="ARBA" id="ARBA00022532"/>
    </source>
</evidence>
<organism evidence="17 18">
    <name type="scientific">Fulvimarina manganoxydans</name>
    <dbReference type="NCBI Taxonomy" id="937218"/>
    <lineage>
        <taxon>Bacteria</taxon>
        <taxon>Pseudomonadati</taxon>
        <taxon>Pseudomonadota</taxon>
        <taxon>Alphaproteobacteria</taxon>
        <taxon>Hyphomicrobiales</taxon>
        <taxon>Aurantimonadaceae</taxon>
        <taxon>Fulvimarina</taxon>
    </lineage>
</organism>
<dbReference type="NCBIfam" id="TIGR01347">
    <property type="entry name" value="sucB"/>
    <property type="match status" value="1"/>
</dbReference>
<dbReference type="Gene3D" id="3.30.559.10">
    <property type="entry name" value="Chloramphenicol acetyltransferase-like domain"/>
    <property type="match status" value="1"/>
</dbReference>
<dbReference type="InterPro" id="IPR050537">
    <property type="entry name" value="2-oxoacid_dehydrogenase"/>
</dbReference>
<evidence type="ECO:0000256" key="1">
    <source>
        <dbReference type="ARBA" id="ARBA00001938"/>
    </source>
</evidence>
<feature type="compositionally biased region" description="Low complexity" evidence="14">
    <location>
        <begin position="218"/>
        <end position="228"/>
    </location>
</feature>
<dbReference type="PROSITE" id="PS51826">
    <property type="entry name" value="PSBD"/>
    <property type="match status" value="1"/>
</dbReference>
<dbReference type="GO" id="GO:0006099">
    <property type="term" value="P:tricarboxylic acid cycle"/>
    <property type="evidence" value="ECO:0007669"/>
    <property type="project" value="UniProtKB-UniRule"/>
</dbReference>
<dbReference type="SUPFAM" id="SSF47005">
    <property type="entry name" value="Peripheral subunit-binding domain of 2-oxo acid dehydrogenase complex"/>
    <property type="match status" value="1"/>
</dbReference>
<evidence type="ECO:0000256" key="11">
    <source>
        <dbReference type="ARBA" id="ARBA00023315"/>
    </source>
</evidence>
<dbReference type="UniPathway" id="UPA00868">
    <property type="reaction ID" value="UER00840"/>
</dbReference>
<dbReference type="InterPro" id="IPR011053">
    <property type="entry name" value="Single_hybrid_motif"/>
</dbReference>
<dbReference type="NCBIfam" id="NF004309">
    <property type="entry name" value="PRK05704.1"/>
    <property type="match status" value="1"/>
</dbReference>
<dbReference type="EC" id="2.3.1.61" evidence="6 13"/>
<dbReference type="GO" id="GO:0005829">
    <property type="term" value="C:cytosol"/>
    <property type="evidence" value="ECO:0007669"/>
    <property type="project" value="TreeGrafter"/>
</dbReference>
<dbReference type="GO" id="GO:0033512">
    <property type="term" value="P:L-lysine catabolic process to acetyl-CoA via saccharopine"/>
    <property type="evidence" value="ECO:0007669"/>
    <property type="project" value="UniProtKB-UniRule"/>
</dbReference>
<keyword evidence="18" id="KW-1185">Reference proteome</keyword>
<comment type="catalytic activity">
    <reaction evidence="12 13">
        <text>N(6)-[(R)-dihydrolipoyl]-L-lysyl-[protein] + succinyl-CoA = N(6)-[(R)-S(8)-succinyldihydrolipoyl]-L-lysyl-[protein] + CoA</text>
        <dbReference type="Rhea" id="RHEA:15213"/>
        <dbReference type="Rhea" id="RHEA-COMP:10475"/>
        <dbReference type="Rhea" id="RHEA-COMP:20092"/>
        <dbReference type="ChEBI" id="CHEBI:57287"/>
        <dbReference type="ChEBI" id="CHEBI:57292"/>
        <dbReference type="ChEBI" id="CHEBI:83100"/>
        <dbReference type="ChEBI" id="CHEBI:83120"/>
        <dbReference type="EC" id="2.3.1.61"/>
    </reaction>
</comment>
<dbReference type="PROSITE" id="PS00189">
    <property type="entry name" value="LIPOYL"/>
    <property type="match status" value="2"/>
</dbReference>
<dbReference type="FunFam" id="3.30.559.10:FF:000007">
    <property type="entry name" value="Dihydrolipoamide acetyltransferase component of pyruvate dehydrogenase complex"/>
    <property type="match status" value="1"/>
</dbReference>
<dbReference type="SUPFAM" id="SSF51230">
    <property type="entry name" value="Single hybrid motif"/>
    <property type="match status" value="2"/>
</dbReference>
<dbReference type="Pfam" id="PF00364">
    <property type="entry name" value="Biotin_lipoyl"/>
    <property type="match status" value="2"/>
</dbReference>
<comment type="similarity">
    <text evidence="4 13">Belongs to the 2-oxoacid dehydrogenase family.</text>
</comment>
<evidence type="ECO:0000256" key="2">
    <source>
        <dbReference type="ARBA" id="ARBA00004052"/>
    </source>
</evidence>
<keyword evidence="9 13" id="KW-0808">Transferase</keyword>
<dbReference type="SUPFAM" id="SSF52777">
    <property type="entry name" value="CoA-dependent acyltransferases"/>
    <property type="match status" value="1"/>
</dbReference>
<dbReference type="CDD" id="cd06849">
    <property type="entry name" value="lipoyl_domain"/>
    <property type="match status" value="2"/>
</dbReference>
<gene>
    <name evidence="17" type="ORF">SAMN06297251_103294</name>
</gene>
<accession>A0A1W2A1P8</accession>
<evidence type="ECO:0000256" key="10">
    <source>
        <dbReference type="ARBA" id="ARBA00022823"/>
    </source>
</evidence>
<dbReference type="Proteomes" id="UP000192656">
    <property type="component" value="Unassembled WGS sequence"/>
</dbReference>
<evidence type="ECO:0000256" key="13">
    <source>
        <dbReference type="RuleBase" id="RU361138"/>
    </source>
</evidence>
<dbReference type="EMBL" id="FWXR01000003">
    <property type="protein sequence ID" value="SMC54546.1"/>
    <property type="molecule type" value="Genomic_DNA"/>
</dbReference>